<reference evidence="1 2" key="1">
    <citation type="submission" date="2017-04" db="EMBL/GenBank/DDBJ databases">
        <title>Genome Sequence of Marinobacter salarius strain SMR5 Isolated from a culture of the Diatom Skeletonema marinoi.</title>
        <authorList>
            <person name="Topel M."/>
            <person name="Pinder M.I.M."/>
            <person name="Johansson O.N."/>
            <person name="Kourtchenko O."/>
            <person name="Godhe A."/>
            <person name="Clarke A.K."/>
        </authorList>
    </citation>
    <scope>NUCLEOTIDE SEQUENCE [LARGE SCALE GENOMIC DNA]</scope>
    <source>
        <strain evidence="1 2">SMR5</strain>
    </source>
</reference>
<evidence type="ECO:0000313" key="2">
    <source>
        <dbReference type="Proteomes" id="UP000193100"/>
    </source>
</evidence>
<dbReference type="AlphaFoldDB" id="A0A1W6K4U1"/>
<evidence type="ECO:0000313" key="1">
    <source>
        <dbReference type="EMBL" id="ARM82428.1"/>
    </source>
</evidence>
<dbReference type="Proteomes" id="UP000193100">
    <property type="component" value="Chromosome"/>
</dbReference>
<dbReference type="EMBL" id="CP020931">
    <property type="protein sequence ID" value="ARM82428.1"/>
    <property type="molecule type" value="Genomic_DNA"/>
</dbReference>
<name>A0A1W6K4U1_9GAMM</name>
<accession>A0A1W6K4U1</accession>
<sequence length="243" mass="28682">MKRLLHEHTFVDSDLIEIASTVRMSDPERPRIEQQFWQDIRIEFYYSLLSNLSLDIMERFVELGIDSKGSDEMVSQGLMGILAPKRKPDGQIFYPFAQLLDRWKSVFSEDPNEPLTWRELSKAIPHPSDQEIAKLDLKSKEYKDLWDIAMDTRKTRLKEWRSGVLPRDEQLLSFVENLLPENRDGHYAWLVAHLSLIWGRLIKQEIHRYEAGGSLYDIDDGLLFRYEDIWKHYRDQAADILAT</sequence>
<protein>
    <submittedName>
        <fullName evidence="1">Uncharacterized protein</fullName>
    </submittedName>
</protein>
<organism evidence="1 2">
    <name type="scientific">Marinobacter salarius</name>
    <dbReference type="NCBI Taxonomy" id="1420917"/>
    <lineage>
        <taxon>Bacteria</taxon>
        <taxon>Pseudomonadati</taxon>
        <taxon>Pseudomonadota</taxon>
        <taxon>Gammaproteobacteria</taxon>
        <taxon>Pseudomonadales</taxon>
        <taxon>Marinobacteraceae</taxon>
        <taxon>Marinobacter</taxon>
    </lineage>
</organism>
<gene>
    <name evidence="1" type="ORF">MARSALSMR5_00327</name>
</gene>
<proteinExistence type="predicted"/>